<sequence>MKYKDGANAAGIHADNGISASWSLARSNTEIMEVAAGTDAAGVIAKLKQDPSVLYAEPDIKIKQHKPLKPKDGSSPSGGPAGAPVTGANGNQKQGASVAPQSEAATEAGMAAAAVPNDPQFMNQWGLHYEGQGIDGETGSPIFGTWDVDIDAPEAWNVTKGTPDTVVAVLDTGVDIEHPDLQDSIWTNAGEIPGNGIDDDHNGFVDDVHGWNFYGGDNSPYSVYDDDFYGTQIAGILAAANDNGIGISGVAPGVKIMPMKVLGPEGGYVSDALMAIDYAERMGAKIANVSWSLEGYSQALKDAIDASSMLFVASAGDDEVNINKDNYPEYPAAYDSDNILSVAGIDMDGKMYGVYGRSSVDIAAPNMKVLTTVPTRDPGVGAEIDNGTYKVIYNELGYEGLFTSSEDPSDPSSVIINRQEGFDKALAYLDKPGGDAKILLVSDEEQTYALPLYQDLLQSAGRSYDIVNVQAGEDGPALEKLSQYDIVIWFTGQAVGSVVNGQLTTVLRGADQSNLTAYLNGGGHLLLAGPGALTNMERSEFVTNMLHLDFIRYDFNRGAIDYSTWRSADGQPGTIYENQSYQISSIFYSDYKSNDESVARMNLSVPMDDYNYEFGTYLASPFASGAAALVMSQDPTLDAEAVKERVILAGKHLESLLDYDSPVYNDNGRMVDAFRAVSDDDAPGKPLQALQTDSLDIMGDHQDVYYVHLNAGDKVNLSLTGDPDTKFVMMLYNPHLNSLNDWDASDKLLATSREDGAPAAISYQAEETGYYYVSVIVTGASGAYTLSKNLESSNPTGTYEDMDAAVGFSGSWTEQADAGYSGGTIKTIDAAGSAKFSFTGSLIELTALKDDTMGIADVYVDGVKVASPSLYSKTPQAKQSIFKQSLKFGYHTIEVAWTGKADPAVKRTVHAINVDSFIVGDGGGAFASIAEESDAAFNFVGMWAWQSNANYSGGHAEVTESAGAYAEFTFTGTNAVLKAATTPSSGKVTVMVDDQPETAKTIDLYSATAQYQVPVFDTGALSYGPHLIRIVNVHAKNEKSSGYGTNVDAVVVTKPSGDDSLKIYQDMNPFVHYTGIWSMHLSTKNAGGSAKYSDAAGNSATLSFLGTKVSLLAQTGANRGMVDVYVDGVKVNADPVDMYSPQFKYKVPVFVSDVLPYGSHDVKIVNAGEKNALSTGYTISIDAFYVVK</sequence>
<accession>A0ABW9XK95</accession>
<name>A0ABW9XK95_9BACL</name>
<evidence type="ECO:0000259" key="9">
    <source>
        <dbReference type="Pfam" id="PF22148"/>
    </source>
</evidence>
<dbReference type="InterPro" id="IPR015500">
    <property type="entry name" value="Peptidase_S8_subtilisin-rel"/>
</dbReference>
<evidence type="ECO:0000259" key="8">
    <source>
        <dbReference type="Pfam" id="PF04151"/>
    </source>
</evidence>
<dbReference type="Gene3D" id="2.60.120.260">
    <property type="entry name" value="Galactose-binding domain-like"/>
    <property type="match status" value="3"/>
</dbReference>
<dbReference type="PANTHER" id="PTHR43806:SF11">
    <property type="entry name" value="CEREVISIN-RELATED"/>
    <property type="match status" value="1"/>
</dbReference>
<dbReference type="Gene3D" id="3.40.50.200">
    <property type="entry name" value="Peptidase S8/S53 domain"/>
    <property type="match status" value="2"/>
</dbReference>
<dbReference type="SUPFAM" id="SSF52743">
    <property type="entry name" value="Subtilisin-like"/>
    <property type="match status" value="1"/>
</dbReference>
<evidence type="ECO:0000313" key="10">
    <source>
        <dbReference type="EMBL" id="NBD22946.1"/>
    </source>
</evidence>
<dbReference type="InterPro" id="IPR023827">
    <property type="entry name" value="Peptidase_S8_Asp-AS"/>
</dbReference>
<evidence type="ECO:0000256" key="2">
    <source>
        <dbReference type="ARBA" id="ARBA00022670"/>
    </source>
</evidence>
<feature type="domain" description="Fervidolysin-like N-terminal prodomain" evidence="9">
    <location>
        <begin position="2"/>
        <end position="58"/>
    </location>
</feature>
<dbReference type="Gene3D" id="2.60.120.380">
    <property type="match status" value="1"/>
</dbReference>
<feature type="domain" description="Peptidase S8/S53" evidence="7">
    <location>
        <begin position="164"/>
        <end position="366"/>
    </location>
</feature>
<protein>
    <submittedName>
        <fullName evidence="10">S8 family serine peptidase</fullName>
    </submittedName>
</protein>
<keyword evidence="2" id="KW-0645">Protease</keyword>
<dbReference type="InterPro" id="IPR000209">
    <property type="entry name" value="Peptidase_S8/S53_dom"/>
</dbReference>
<evidence type="ECO:0000313" key="11">
    <source>
        <dbReference type="Proteomes" id="UP000665561"/>
    </source>
</evidence>
<evidence type="ECO:0000256" key="1">
    <source>
        <dbReference type="ARBA" id="ARBA00011073"/>
    </source>
</evidence>
<dbReference type="InterPro" id="IPR034204">
    <property type="entry name" value="PfSUB1-like_cat_dom"/>
</dbReference>
<dbReference type="PROSITE" id="PS00136">
    <property type="entry name" value="SUBTILASE_ASP"/>
    <property type="match status" value="1"/>
</dbReference>
<dbReference type="InterPro" id="IPR007280">
    <property type="entry name" value="Peptidase_C_arc/bac"/>
</dbReference>
<keyword evidence="4" id="KW-0720">Serine protease</keyword>
<dbReference type="Pfam" id="PF04151">
    <property type="entry name" value="PPC"/>
    <property type="match status" value="1"/>
</dbReference>
<dbReference type="SUPFAM" id="SSF52317">
    <property type="entry name" value="Class I glutamine amidotransferase-like"/>
    <property type="match status" value="1"/>
</dbReference>
<evidence type="ECO:0000259" key="7">
    <source>
        <dbReference type="Pfam" id="PF00082"/>
    </source>
</evidence>
<gene>
    <name evidence="10" type="ORF">GT019_03570</name>
</gene>
<evidence type="ECO:0000256" key="6">
    <source>
        <dbReference type="SAM" id="MobiDB-lite"/>
    </source>
</evidence>
<dbReference type="CDD" id="cd07473">
    <property type="entry name" value="Peptidases_S8_Subtilisin_like"/>
    <property type="match status" value="1"/>
</dbReference>
<dbReference type="Proteomes" id="UP000665561">
    <property type="component" value="Unassembled WGS sequence"/>
</dbReference>
<dbReference type="PANTHER" id="PTHR43806">
    <property type="entry name" value="PEPTIDASE S8"/>
    <property type="match status" value="1"/>
</dbReference>
<dbReference type="InterPro" id="IPR029062">
    <property type="entry name" value="Class_I_gatase-like"/>
</dbReference>
<proteinExistence type="inferred from homology"/>
<feature type="compositionally biased region" description="Low complexity" evidence="6">
    <location>
        <begin position="73"/>
        <end position="90"/>
    </location>
</feature>
<reference evidence="10 11" key="1">
    <citation type="submission" date="2020-01" db="EMBL/GenBank/DDBJ databases">
        <title>Paenibacillus soybeanensis sp. nov. isolated from the nodules of soybean (Glycine max(L.) Merr).</title>
        <authorList>
            <person name="Wang H."/>
        </authorList>
    </citation>
    <scope>NUCLEOTIDE SEQUENCE [LARGE SCALE GENOMIC DNA]</scope>
    <source>
        <strain evidence="10 11">T1</strain>
    </source>
</reference>
<dbReference type="RefSeq" id="WP_161741225.1">
    <property type="nucleotide sequence ID" value="NZ_JAAAMV010000001.1"/>
</dbReference>
<dbReference type="InterPro" id="IPR036852">
    <property type="entry name" value="Peptidase_S8/S53_dom_sf"/>
</dbReference>
<evidence type="ECO:0000256" key="5">
    <source>
        <dbReference type="PROSITE-ProRule" id="PRU01240"/>
    </source>
</evidence>
<organism evidence="10 11">
    <name type="scientific">Paenibacillus glycinis</name>
    <dbReference type="NCBI Taxonomy" id="2697035"/>
    <lineage>
        <taxon>Bacteria</taxon>
        <taxon>Bacillati</taxon>
        <taxon>Bacillota</taxon>
        <taxon>Bacilli</taxon>
        <taxon>Bacillales</taxon>
        <taxon>Paenibacillaceae</taxon>
        <taxon>Paenibacillus</taxon>
    </lineage>
</organism>
<keyword evidence="3" id="KW-0378">Hydrolase</keyword>
<evidence type="ECO:0000256" key="4">
    <source>
        <dbReference type="ARBA" id="ARBA00022825"/>
    </source>
</evidence>
<dbReference type="Pfam" id="PF22148">
    <property type="entry name" value="Fervidolysin_NPro-like"/>
    <property type="match status" value="1"/>
</dbReference>
<dbReference type="PRINTS" id="PR00723">
    <property type="entry name" value="SUBTILISIN"/>
</dbReference>
<dbReference type="Pfam" id="PF00082">
    <property type="entry name" value="Peptidase_S8"/>
    <property type="match status" value="1"/>
</dbReference>
<comment type="caution">
    <text evidence="5">Lacks conserved residue(s) required for the propagation of feature annotation.</text>
</comment>
<dbReference type="EMBL" id="JAAAMV010000001">
    <property type="protein sequence ID" value="NBD22946.1"/>
    <property type="molecule type" value="Genomic_DNA"/>
</dbReference>
<feature type="domain" description="Peptidase C-terminal archaeal/bacterial" evidence="8">
    <location>
        <begin position="703"/>
        <end position="775"/>
    </location>
</feature>
<dbReference type="PROSITE" id="PS51892">
    <property type="entry name" value="SUBTILASE"/>
    <property type="match status" value="1"/>
</dbReference>
<comment type="similarity">
    <text evidence="1 5">Belongs to the peptidase S8 family.</text>
</comment>
<dbReference type="InterPro" id="IPR050131">
    <property type="entry name" value="Peptidase_S8_subtilisin-like"/>
</dbReference>
<dbReference type="InterPro" id="IPR054399">
    <property type="entry name" value="Fervidolysin-like_N_prodom"/>
</dbReference>
<keyword evidence="11" id="KW-1185">Reference proteome</keyword>
<dbReference type="SUPFAM" id="SSF89260">
    <property type="entry name" value="Collagen-binding domain"/>
    <property type="match status" value="1"/>
</dbReference>
<evidence type="ECO:0000256" key="3">
    <source>
        <dbReference type="ARBA" id="ARBA00022801"/>
    </source>
</evidence>
<comment type="caution">
    <text evidence="10">The sequence shown here is derived from an EMBL/GenBank/DDBJ whole genome shotgun (WGS) entry which is preliminary data.</text>
</comment>
<feature type="region of interest" description="Disordered" evidence="6">
    <location>
        <begin position="58"/>
        <end position="110"/>
    </location>
</feature>